<evidence type="ECO:0000313" key="2">
    <source>
        <dbReference type="EMBL" id="KAJ4432895.1"/>
    </source>
</evidence>
<keyword evidence="3" id="KW-1185">Reference proteome</keyword>
<comment type="caution">
    <text evidence="2">The sequence shown here is derived from an EMBL/GenBank/DDBJ whole genome shotgun (WGS) entry which is preliminary data.</text>
</comment>
<name>A0ABQ8SFN0_PERAM</name>
<evidence type="ECO:0000313" key="3">
    <source>
        <dbReference type="Proteomes" id="UP001148838"/>
    </source>
</evidence>
<dbReference type="EMBL" id="JAJSOF020000027">
    <property type="protein sequence ID" value="KAJ4432895.1"/>
    <property type="molecule type" value="Genomic_DNA"/>
</dbReference>
<gene>
    <name evidence="2" type="ORF">ANN_15151</name>
</gene>
<accession>A0ABQ8SFN0</accession>
<dbReference type="Proteomes" id="UP001148838">
    <property type="component" value="Unassembled WGS sequence"/>
</dbReference>
<organism evidence="2 3">
    <name type="scientific">Periplaneta americana</name>
    <name type="common">American cockroach</name>
    <name type="synonym">Blatta americana</name>
    <dbReference type="NCBI Taxonomy" id="6978"/>
    <lineage>
        <taxon>Eukaryota</taxon>
        <taxon>Metazoa</taxon>
        <taxon>Ecdysozoa</taxon>
        <taxon>Arthropoda</taxon>
        <taxon>Hexapoda</taxon>
        <taxon>Insecta</taxon>
        <taxon>Pterygota</taxon>
        <taxon>Neoptera</taxon>
        <taxon>Polyneoptera</taxon>
        <taxon>Dictyoptera</taxon>
        <taxon>Blattodea</taxon>
        <taxon>Blattoidea</taxon>
        <taxon>Blattidae</taxon>
        <taxon>Blattinae</taxon>
        <taxon>Periplaneta</taxon>
    </lineage>
</organism>
<evidence type="ECO:0000256" key="1">
    <source>
        <dbReference type="SAM" id="MobiDB-lite"/>
    </source>
</evidence>
<proteinExistence type="predicted"/>
<reference evidence="2 3" key="1">
    <citation type="journal article" date="2022" name="Allergy">
        <title>Genome assembly and annotation of Periplaneta americana reveal a comprehensive cockroach allergen profile.</title>
        <authorList>
            <person name="Wang L."/>
            <person name="Xiong Q."/>
            <person name="Saelim N."/>
            <person name="Wang L."/>
            <person name="Nong W."/>
            <person name="Wan A.T."/>
            <person name="Shi M."/>
            <person name="Liu X."/>
            <person name="Cao Q."/>
            <person name="Hui J.H.L."/>
            <person name="Sookrung N."/>
            <person name="Leung T.F."/>
            <person name="Tungtrongchitr A."/>
            <person name="Tsui S.K.W."/>
        </authorList>
    </citation>
    <scope>NUCLEOTIDE SEQUENCE [LARGE SCALE GENOMIC DNA]</scope>
    <source>
        <strain evidence="2">PWHHKU_190912</strain>
    </source>
</reference>
<protein>
    <submittedName>
        <fullName evidence="2">Uncharacterized protein</fullName>
    </submittedName>
</protein>
<sequence>MINSACLNAYVILRHNTSVGAQVQQREMFLLSLGEAMMTPWMEKRLVMQNQPCLIRENTADQLGKNVPETSTTLQGEGAKRRCHL</sequence>
<feature type="region of interest" description="Disordered" evidence="1">
    <location>
        <begin position="59"/>
        <end position="85"/>
    </location>
</feature>